<dbReference type="Gene3D" id="1.25.40.10">
    <property type="entry name" value="Tetratricopeptide repeat domain"/>
    <property type="match status" value="1"/>
</dbReference>
<feature type="region of interest" description="Disordered" evidence="1">
    <location>
        <begin position="175"/>
        <end position="310"/>
    </location>
</feature>
<dbReference type="GO" id="GO:0070034">
    <property type="term" value="F:telomerase RNA binding"/>
    <property type="evidence" value="ECO:0007669"/>
    <property type="project" value="TreeGrafter"/>
</dbReference>
<dbReference type="AlphaFoldDB" id="A0A428NXL5"/>
<dbReference type="InterPro" id="IPR018834">
    <property type="entry name" value="DNA/RNA-bd_Est1-type"/>
</dbReference>
<dbReference type="InterPro" id="IPR045153">
    <property type="entry name" value="Est1/Ebs1-like"/>
</dbReference>
<accession>A0A428NXL5</accession>
<feature type="compositionally biased region" description="Low complexity" evidence="1">
    <location>
        <begin position="272"/>
        <end position="287"/>
    </location>
</feature>
<proteinExistence type="predicted"/>
<dbReference type="GO" id="GO:0005697">
    <property type="term" value="C:telomerase holoenzyme complex"/>
    <property type="evidence" value="ECO:0007669"/>
    <property type="project" value="TreeGrafter"/>
</dbReference>
<feature type="compositionally biased region" description="Polar residues" evidence="1">
    <location>
        <begin position="288"/>
        <end position="297"/>
    </location>
</feature>
<dbReference type="Proteomes" id="UP000287972">
    <property type="component" value="Unassembled WGS sequence"/>
</dbReference>
<evidence type="ECO:0000313" key="3">
    <source>
        <dbReference type="EMBL" id="RSL45450.1"/>
    </source>
</evidence>
<dbReference type="InterPro" id="IPR011990">
    <property type="entry name" value="TPR-like_helical_dom_sf"/>
</dbReference>
<dbReference type="EMBL" id="NKCL01001007">
    <property type="protein sequence ID" value="RSL45450.1"/>
    <property type="molecule type" value="Genomic_DNA"/>
</dbReference>
<dbReference type="PANTHER" id="PTHR15696">
    <property type="entry name" value="SMG-7 SUPPRESSOR WITH MORPHOLOGICAL EFFECT ON GENITALIA PROTEIN 7"/>
    <property type="match status" value="1"/>
</dbReference>
<dbReference type="GO" id="GO:0042162">
    <property type="term" value="F:telomeric DNA binding"/>
    <property type="evidence" value="ECO:0007669"/>
    <property type="project" value="TreeGrafter"/>
</dbReference>
<dbReference type="FunFam" id="1.25.40.10:FF:000202">
    <property type="entry name" value="Unplaced genomic scaffold supercont1.7, whole genome shotgun sequence"/>
    <property type="match status" value="1"/>
</dbReference>
<dbReference type="Pfam" id="PF10373">
    <property type="entry name" value="EST1_DNA_bind"/>
    <property type="match status" value="1"/>
</dbReference>
<comment type="caution">
    <text evidence="3">The sequence shown here is derived from an EMBL/GenBank/DDBJ whole genome shotgun (WGS) entry which is preliminary data.</text>
</comment>
<sequence length="821" mass="92891">MAVVGMEGGGSSSQWADIHSDKKKAAGELVRKFWKTPPFETCISSEFYQDTPHSTKQALRPYLRRPCTASEQRIVHDEATALAQSGSASTTFPYEFCVQTMDNIADKWVGYLRNRDRQDKGGGPNYFTCPECNEEIVNSIESWRGHVTSDPKHQERWSTEQEVDSSYNLYVQTSAKTADASRNNRKRHAGDAPASNVAEPDREAKRRSPPPTTNPQAPSSPSNNRSRARNDYDQGRPHKNTSNRQLWTPEDGVHPKAPTPQSQSQGRAVPITPQRQTPLTQNTNNNPITAPQSSPQPGQDDDSTSVMIPQPETRPISQDQLVAEVKGIYAGLVMVETKCIEVDNAQSSNAESNPKLNNDQWQALIALHRTLLHEHHDFFLASQHPSASPALRRLASKYAMPARMWRHGIHSFLELLRHRLPASLEHMLTFLYLAYSIVALLYETVPAFEDTWIECLGDLGRYRMAIEDDCIRDRETWTGVSRHWYSKASDKSPTTGRLYHHLAILARPNALQQLSYYTKSLCVLIPFPSARESIMTLFDPVLSKSPNRLAPIDAAFVRVHGILFSGKSKERLQESMDEFIEQLDSYIGRVTKRWLDAGYYIGISTGCSLLGYGAESNLLMRAMAQKPEETDVAMDGNSIVEANPDDTFKQALSFAVRIIETVMRRWGDTNTLPFLHTVLVFMNHMTRFPGAMSHLEAAFPWKLTALMLNSQLVSCEADYEVHSDFRLPEKGQLPRPLPEDFAMRGLIYSEDYFPHEWFKNDKIDEDEKYFELGSMVEERKDRILTLGCKIATSGSWLVWDPATRQFSVPAKYDVELDDDLV</sequence>
<evidence type="ECO:0000313" key="4">
    <source>
        <dbReference type="Proteomes" id="UP000287972"/>
    </source>
</evidence>
<dbReference type="PANTHER" id="PTHR15696:SF0">
    <property type="entry name" value="TELOMERASE-BINDING PROTEIN EST1A"/>
    <property type="match status" value="1"/>
</dbReference>
<feature type="compositionally biased region" description="Low complexity" evidence="1">
    <location>
        <begin position="214"/>
        <end position="225"/>
    </location>
</feature>
<evidence type="ECO:0000259" key="2">
    <source>
        <dbReference type="Pfam" id="PF10373"/>
    </source>
</evidence>
<feature type="domain" description="DNA/RNA-binding" evidence="2">
    <location>
        <begin position="482"/>
        <end position="746"/>
    </location>
</feature>
<gene>
    <name evidence="3" type="ORF">CEP51_016078</name>
</gene>
<keyword evidence="4" id="KW-1185">Reference proteome</keyword>
<reference evidence="3 4" key="1">
    <citation type="submission" date="2017-06" db="EMBL/GenBank/DDBJ databases">
        <title>Comparative genomic analysis of Ambrosia Fusariam Clade fungi.</title>
        <authorList>
            <person name="Stajich J.E."/>
            <person name="Carrillo J."/>
            <person name="Kijimoto T."/>
            <person name="Eskalen A."/>
            <person name="O'Donnell K."/>
            <person name="Kasson M."/>
        </authorList>
    </citation>
    <scope>NUCLEOTIDE SEQUENCE [LARGE SCALE GENOMIC DNA]</scope>
    <source>
        <strain evidence="3 4">NRRL62606</strain>
    </source>
</reference>
<evidence type="ECO:0000256" key="1">
    <source>
        <dbReference type="SAM" id="MobiDB-lite"/>
    </source>
</evidence>
<dbReference type="SUPFAM" id="SSF48452">
    <property type="entry name" value="TPR-like"/>
    <property type="match status" value="1"/>
</dbReference>
<organism evidence="3 4">
    <name type="scientific">Fusarium floridanum</name>
    <dbReference type="NCBI Taxonomy" id="1325733"/>
    <lineage>
        <taxon>Eukaryota</taxon>
        <taxon>Fungi</taxon>
        <taxon>Dikarya</taxon>
        <taxon>Ascomycota</taxon>
        <taxon>Pezizomycotina</taxon>
        <taxon>Sordariomycetes</taxon>
        <taxon>Hypocreomycetidae</taxon>
        <taxon>Hypocreales</taxon>
        <taxon>Nectriaceae</taxon>
        <taxon>Fusarium</taxon>
        <taxon>Fusarium solani species complex</taxon>
    </lineage>
</organism>
<protein>
    <recommendedName>
        <fullName evidence="2">DNA/RNA-binding domain-containing protein</fullName>
    </recommendedName>
</protein>
<name>A0A428NXL5_9HYPO</name>
<dbReference type="GO" id="GO:0000184">
    <property type="term" value="P:nuclear-transcribed mRNA catabolic process, nonsense-mediated decay"/>
    <property type="evidence" value="ECO:0007669"/>
    <property type="project" value="TreeGrafter"/>
</dbReference>